<feature type="active site" evidence="13">
    <location>
        <position position="424"/>
    </location>
</feature>
<feature type="active site" evidence="13">
    <location>
        <position position="245"/>
    </location>
</feature>
<dbReference type="RefSeq" id="WP_144088586.1">
    <property type="nucleotide sequence ID" value="NZ_VMHE01000009.1"/>
</dbReference>
<evidence type="ECO:0000313" key="16">
    <source>
        <dbReference type="EMBL" id="TSJ65512.1"/>
    </source>
</evidence>
<evidence type="ECO:0000256" key="12">
    <source>
        <dbReference type="ARBA" id="ARBA00057569"/>
    </source>
</evidence>
<dbReference type="OrthoDB" id="9762009at2"/>
<dbReference type="PROSITE" id="PS50035">
    <property type="entry name" value="PLD"/>
    <property type="match status" value="2"/>
</dbReference>
<evidence type="ECO:0000256" key="6">
    <source>
        <dbReference type="ARBA" id="ARBA00022737"/>
    </source>
</evidence>
<comment type="function">
    <text evidence="12 13">Catalyzes the reversible phosphatidyl group transfer from one phosphatidylglycerol molecule to another to form cardiolipin (CL) (diphosphatidylglycerol) and glycerol.</text>
</comment>
<gene>
    <name evidence="16" type="primary">cls</name>
    <name evidence="16" type="ORF">FPQ13_06820</name>
</gene>
<feature type="domain" description="PLD phosphodiesterase" evidence="15">
    <location>
        <begin position="417"/>
        <end position="444"/>
    </location>
</feature>
<dbReference type="CDD" id="cd09110">
    <property type="entry name" value="PLDc_CLS_1"/>
    <property type="match status" value="1"/>
</dbReference>
<dbReference type="Proteomes" id="UP000316425">
    <property type="component" value="Unassembled WGS sequence"/>
</dbReference>
<dbReference type="InterPro" id="IPR030874">
    <property type="entry name" value="Cardiolipin_synth_Firmi"/>
</dbReference>
<dbReference type="SMART" id="SM00155">
    <property type="entry name" value="PLDc"/>
    <property type="match status" value="2"/>
</dbReference>
<feature type="transmembrane region" description="Helical" evidence="13">
    <location>
        <begin position="29"/>
        <end position="49"/>
    </location>
</feature>
<feature type="transmembrane region" description="Helical" evidence="13">
    <location>
        <begin position="6"/>
        <end position="22"/>
    </location>
</feature>
<proteinExistence type="inferred from homology"/>
<keyword evidence="5 13" id="KW-0812">Transmembrane</keyword>
<accession>A0A556PM90</accession>
<dbReference type="GO" id="GO:0008808">
    <property type="term" value="F:cardiolipin synthase activity"/>
    <property type="evidence" value="ECO:0007669"/>
    <property type="project" value="UniProtKB-UniRule"/>
</dbReference>
<dbReference type="InterPro" id="IPR027379">
    <property type="entry name" value="CLS_N"/>
</dbReference>
<evidence type="ECO:0000256" key="9">
    <source>
        <dbReference type="ARBA" id="ARBA00023136"/>
    </source>
</evidence>
<keyword evidence="7 13" id="KW-1133">Transmembrane helix</keyword>
<keyword evidence="17" id="KW-1185">Reference proteome</keyword>
<evidence type="ECO:0000256" key="7">
    <source>
        <dbReference type="ARBA" id="ARBA00022989"/>
    </source>
</evidence>
<dbReference type="SUPFAM" id="SSF56024">
    <property type="entry name" value="Phospholipase D/nuclease"/>
    <property type="match status" value="2"/>
</dbReference>
<feature type="active site" evidence="13">
    <location>
        <position position="429"/>
    </location>
</feature>
<dbReference type="FunFam" id="3.30.870.10:FF:000014">
    <property type="entry name" value="Cardiolipin synthase"/>
    <property type="match status" value="1"/>
</dbReference>
<dbReference type="FunFam" id="3.30.870.10:FF:000021">
    <property type="entry name" value="Cardiolipin synthase"/>
    <property type="match status" value="1"/>
</dbReference>
<name>A0A556PM90_9BACI</name>
<dbReference type="GO" id="GO:0005886">
    <property type="term" value="C:plasma membrane"/>
    <property type="evidence" value="ECO:0007669"/>
    <property type="project" value="UniProtKB-SubCell"/>
</dbReference>
<evidence type="ECO:0000256" key="8">
    <source>
        <dbReference type="ARBA" id="ARBA00023098"/>
    </source>
</evidence>
<keyword evidence="10 13" id="KW-0594">Phospholipid biosynthesis</keyword>
<evidence type="ECO:0000256" key="4">
    <source>
        <dbReference type="ARBA" id="ARBA00022679"/>
    </source>
</evidence>
<dbReference type="Gene3D" id="3.30.870.10">
    <property type="entry name" value="Endonuclease Chain A"/>
    <property type="match status" value="2"/>
</dbReference>
<feature type="active site" evidence="13">
    <location>
        <position position="422"/>
    </location>
</feature>
<evidence type="ECO:0000256" key="14">
    <source>
        <dbReference type="NCBIfam" id="TIGR04265"/>
    </source>
</evidence>
<keyword evidence="2 13" id="KW-1003">Cell membrane</keyword>
<dbReference type="EC" id="2.7.8.-" evidence="13 14"/>
<keyword evidence="6" id="KW-0677">Repeat</keyword>
<dbReference type="EMBL" id="VMHE01000009">
    <property type="protein sequence ID" value="TSJ65512.1"/>
    <property type="molecule type" value="Genomic_DNA"/>
</dbReference>
<evidence type="ECO:0000256" key="10">
    <source>
        <dbReference type="ARBA" id="ARBA00023209"/>
    </source>
</evidence>
<dbReference type="InterPro" id="IPR022924">
    <property type="entry name" value="Cardiolipin_synthase"/>
</dbReference>
<dbReference type="Pfam" id="PF13396">
    <property type="entry name" value="PLDc_N"/>
    <property type="match status" value="1"/>
</dbReference>
<evidence type="ECO:0000256" key="2">
    <source>
        <dbReference type="ARBA" id="ARBA00022475"/>
    </source>
</evidence>
<protein>
    <recommendedName>
        <fullName evidence="13 14">Cardiolipin synthase</fullName>
        <shortName evidence="13">CL synthase</shortName>
        <ecNumber evidence="13 14">2.7.8.-</ecNumber>
    </recommendedName>
</protein>
<dbReference type="PANTHER" id="PTHR21248:SF20">
    <property type="entry name" value="CARDIOLIPIN SYNTHASE YWIE-RELATED"/>
    <property type="match status" value="1"/>
</dbReference>
<reference evidence="16 17" key="1">
    <citation type="submission" date="2019-07" db="EMBL/GenBank/DDBJ databases">
        <title>Allobacillus sp. nov. SKP isolated from shrimp paste of Euphausiacea.</title>
        <authorList>
            <person name="Kanchanasin P."/>
            <person name="Tanasupawat S."/>
            <person name="Shi W."/>
            <person name="Wu L."/>
            <person name="Ma J."/>
        </authorList>
    </citation>
    <scope>NUCLEOTIDE SEQUENCE [LARGE SCALE GENOMIC DNA]</scope>
    <source>
        <strain evidence="16 17">SKP4-8</strain>
    </source>
</reference>
<keyword evidence="11 13" id="KW-1208">Phospholipid metabolism</keyword>
<evidence type="ECO:0000256" key="3">
    <source>
        <dbReference type="ARBA" id="ARBA00022516"/>
    </source>
</evidence>
<keyword evidence="8 13" id="KW-0443">Lipid metabolism</keyword>
<feature type="transmembrane region" description="Helical" evidence="13">
    <location>
        <begin position="61"/>
        <end position="79"/>
    </location>
</feature>
<evidence type="ECO:0000256" key="13">
    <source>
        <dbReference type="HAMAP-Rule" id="MF_01916"/>
    </source>
</evidence>
<evidence type="ECO:0000313" key="17">
    <source>
        <dbReference type="Proteomes" id="UP000316425"/>
    </source>
</evidence>
<comment type="caution">
    <text evidence="16">The sequence shown here is derived from an EMBL/GenBank/DDBJ whole genome shotgun (WGS) entry which is preliminary data.</text>
</comment>
<dbReference type="HAMAP" id="MF_01916">
    <property type="entry name" value="Cardiolipin_synth_Cls"/>
    <property type="match status" value="1"/>
</dbReference>
<evidence type="ECO:0000256" key="5">
    <source>
        <dbReference type="ARBA" id="ARBA00022692"/>
    </source>
</evidence>
<evidence type="ECO:0000259" key="15">
    <source>
        <dbReference type="PROSITE" id="PS50035"/>
    </source>
</evidence>
<comment type="catalytic activity">
    <reaction evidence="13">
        <text>2 a 1,2-diacyl-sn-glycero-3-phospho-(1'-sn-glycerol) = a cardiolipin + glycerol</text>
        <dbReference type="Rhea" id="RHEA:31451"/>
        <dbReference type="ChEBI" id="CHEBI:17754"/>
        <dbReference type="ChEBI" id="CHEBI:62237"/>
        <dbReference type="ChEBI" id="CHEBI:64716"/>
    </reaction>
</comment>
<keyword evidence="9 13" id="KW-0472">Membrane</keyword>
<comment type="subcellular location">
    <subcellularLocation>
        <location evidence="1 13">Cell membrane</location>
        <topology evidence="1 13">Multi-pass membrane protein</topology>
    </subcellularLocation>
</comment>
<dbReference type="GO" id="GO:0032049">
    <property type="term" value="P:cardiolipin biosynthetic process"/>
    <property type="evidence" value="ECO:0007669"/>
    <property type="project" value="UniProtKB-UniRule"/>
</dbReference>
<sequence>MLKWVQVSLFLGLLIITGWISYSFLEGQLIGTVSIFIIVSAILIVFTIFIENRNPAQTLNWILIFAVFPVIGFFFYLLFGRNYKKKKRFEKKKEADEKAFNMYEVSRVFNNKEIDQMGDHQKMFFRLAQELGNSPISFNTDTRVLTNGAEKFPELIEALKKAEHHIHLEYYIVRNDQIGKQIQEVLIEKAKQGVEVRFLYDAVGCWALPNLYIDQMKEAGIHVQAFAPVRFPLIGSRINYRNHRKIVIVDGKIGFMGGLNIGDEYLGKVKMYGKWRDTHLYVRGESVRSLQLIFLRDWQYETDEQLLEHKYLQTEVLDHKQIQGGVQMIAGGPDNKWETIKKLYFAMIISAKKKIWIASPYFIPDDDVLTAMKVASLSGLDVRLIVPSKPDKRVVFHASRSYFAELLEAGIRVFEYEKGFMHSKVMLVDDELASIGTSNMDMRSFHLNFEVNAFLFKTDSTIELKEDFERDFLDSNELVSETFNKRSIFIRVMESFFRLLSPLL</sequence>
<dbReference type="AlphaFoldDB" id="A0A556PM90"/>
<feature type="active site" evidence="13">
    <location>
        <position position="243"/>
    </location>
</feature>
<dbReference type="Pfam" id="PF13091">
    <property type="entry name" value="PLDc_2"/>
    <property type="match status" value="2"/>
</dbReference>
<evidence type="ECO:0000256" key="11">
    <source>
        <dbReference type="ARBA" id="ARBA00023264"/>
    </source>
</evidence>
<dbReference type="InterPro" id="IPR001736">
    <property type="entry name" value="PLipase_D/transphosphatidylase"/>
</dbReference>
<keyword evidence="3 13" id="KW-0444">Lipid biosynthesis</keyword>
<comment type="similarity">
    <text evidence="13">Belongs to the phospholipase D family. Cardiolipin synthase subfamily.</text>
</comment>
<feature type="active site" evidence="13">
    <location>
        <position position="250"/>
    </location>
</feature>
<feature type="domain" description="PLD phosphodiesterase" evidence="15">
    <location>
        <begin position="238"/>
        <end position="265"/>
    </location>
</feature>
<dbReference type="NCBIfam" id="TIGR04265">
    <property type="entry name" value="bac_cardiolipin"/>
    <property type="match status" value="1"/>
</dbReference>
<dbReference type="PANTHER" id="PTHR21248">
    <property type="entry name" value="CARDIOLIPIN SYNTHASE"/>
    <property type="match status" value="1"/>
</dbReference>
<keyword evidence="4 13" id="KW-0808">Transferase</keyword>
<dbReference type="InterPro" id="IPR025202">
    <property type="entry name" value="PLD-like_dom"/>
</dbReference>
<organism evidence="16 17">
    <name type="scientific">Allobacillus salarius</name>
    <dbReference type="NCBI Taxonomy" id="1955272"/>
    <lineage>
        <taxon>Bacteria</taxon>
        <taxon>Bacillati</taxon>
        <taxon>Bacillota</taxon>
        <taxon>Bacilli</taxon>
        <taxon>Bacillales</taxon>
        <taxon>Bacillaceae</taxon>
        <taxon>Allobacillus</taxon>
    </lineage>
</organism>
<evidence type="ECO:0000256" key="1">
    <source>
        <dbReference type="ARBA" id="ARBA00004651"/>
    </source>
</evidence>
<dbReference type="CDD" id="cd09112">
    <property type="entry name" value="PLDc_CLS_2"/>
    <property type="match status" value="1"/>
</dbReference>